<evidence type="ECO:0000313" key="1">
    <source>
        <dbReference type="EMBL" id="KAJ1137966.1"/>
    </source>
</evidence>
<name>A0AAV7QEI9_PLEWA</name>
<reference evidence="1" key="1">
    <citation type="journal article" date="2022" name="bioRxiv">
        <title>Sequencing and chromosome-scale assembly of the giantPleurodeles waltlgenome.</title>
        <authorList>
            <person name="Brown T."/>
            <person name="Elewa A."/>
            <person name="Iarovenko S."/>
            <person name="Subramanian E."/>
            <person name="Araus A.J."/>
            <person name="Petzold A."/>
            <person name="Susuki M."/>
            <person name="Suzuki K.-i.T."/>
            <person name="Hayashi T."/>
            <person name="Toyoda A."/>
            <person name="Oliveira C."/>
            <person name="Osipova E."/>
            <person name="Leigh N.D."/>
            <person name="Simon A."/>
            <person name="Yun M.H."/>
        </authorList>
    </citation>
    <scope>NUCLEOTIDE SEQUENCE</scope>
    <source>
        <strain evidence="1">20211129_DDA</strain>
        <tissue evidence="1">Liver</tissue>
    </source>
</reference>
<dbReference type="Pfam" id="PF07004">
    <property type="entry name" value="SHIPPO-rpt"/>
    <property type="match status" value="2"/>
</dbReference>
<organism evidence="1 2">
    <name type="scientific">Pleurodeles waltl</name>
    <name type="common">Iberian ribbed newt</name>
    <dbReference type="NCBI Taxonomy" id="8319"/>
    <lineage>
        <taxon>Eukaryota</taxon>
        <taxon>Metazoa</taxon>
        <taxon>Chordata</taxon>
        <taxon>Craniata</taxon>
        <taxon>Vertebrata</taxon>
        <taxon>Euteleostomi</taxon>
        <taxon>Amphibia</taxon>
        <taxon>Batrachia</taxon>
        <taxon>Caudata</taxon>
        <taxon>Salamandroidea</taxon>
        <taxon>Salamandridae</taxon>
        <taxon>Pleurodelinae</taxon>
        <taxon>Pleurodeles</taxon>
    </lineage>
</organism>
<dbReference type="InterPro" id="IPR033602">
    <property type="entry name" value="CIMAP3"/>
</dbReference>
<dbReference type="Proteomes" id="UP001066276">
    <property type="component" value="Chromosome 6"/>
</dbReference>
<dbReference type="PANTHER" id="PTHR31508">
    <property type="entry name" value="PROTEIN PITCHFORK"/>
    <property type="match status" value="1"/>
</dbReference>
<sequence length="192" mass="21844">MEEGPVSVKHISFGSSQNRKLFPYHCAPDRLGNELAPIRGEPQCGPGSYRNEEVSNMVYLLSKKPESKKGYTLGARTAVQFPVEKTIQNPGPAAYQSFWSKERVFTPAYAPFSIKAERFPSKVSEAELHPGPGAYELEVPTNRRVTWPMKFGSPDWSLVPSLEKRTLRSELITDKEFRKHRNRVSYLSLYYS</sequence>
<dbReference type="GO" id="GO:0008092">
    <property type="term" value="F:cytoskeletal protein binding"/>
    <property type="evidence" value="ECO:0007669"/>
    <property type="project" value="TreeGrafter"/>
</dbReference>
<dbReference type="GO" id="GO:0031344">
    <property type="term" value="P:regulation of cell projection organization"/>
    <property type="evidence" value="ECO:0007669"/>
    <property type="project" value="TreeGrafter"/>
</dbReference>
<evidence type="ECO:0000313" key="2">
    <source>
        <dbReference type="Proteomes" id="UP001066276"/>
    </source>
</evidence>
<dbReference type="InterPro" id="IPR010736">
    <property type="entry name" value="SHIPPO-rpt"/>
</dbReference>
<comment type="caution">
    <text evidence="1">The sequence shown here is derived from an EMBL/GenBank/DDBJ whole genome shotgun (WGS) entry which is preliminary data.</text>
</comment>
<accession>A0AAV7QEI9</accession>
<dbReference type="PANTHER" id="PTHR31508:SF2">
    <property type="entry name" value="PROTEIN PITCHFORK"/>
    <property type="match status" value="1"/>
</dbReference>
<dbReference type="EMBL" id="JANPWB010000010">
    <property type="protein sequence ID" value="KAJ1137966.1"/>
    <property type="molecule type" value="Genomic_DNA"/>
</dbReference>
<proteinExistence type="predicted"/>
<evidence type="ECO:0008006" key="3">
    <source>
        <dbReference type="Google" id="ProtNLM"/>
    </source>
</evidence>
<keyword evidence="2" id="KW-1185">Reference proteome</keyword>
<gene>
    <name evidence="1" type="ORF">NDU88_004359</name>
</gene>
<protein>
    <recommendedName>
        <fullName evidence="3">Protein pitchfork</fullName>
    </recommendedName>
</protein>
<dbReference type="AlphaFoldDB" id="A0AAV7QEI9"/>